<organism evidence="3 4">
    <name type="scientific">Leptomonas seymouri</name>
    <dbReference type="NCBI Taxonomy" id="5684"/>
    <lineage>
        <taxon>Eukaryota</taxon>
        <taxon>Discoba</taxon>
        <taxon>Euglenozoa</taxon>
        <taxon>Kinetoplastea</taxon>
        <taxon>Metakinetoplastina</taxon>
        <taxon>Trypanosomatida</taxon>
        <taxon>Trypanosomatidae</taxon>
        <taxon>Leishmaniinae</taxon>
        <taxon>Leptomonas</taxon>
    </lineage>
</organism>
<dbReference type="OMA" id="EWQRRRM"/>
<name>A0A0N1PEK3_LEPSE</name>
<reference evidence="3 4" key="1">
    <citation type="journal article" date="2015" name="PLoS Pathog.">
        <title>Leptomonas seymouri: Adaptations to the Dixenous Life Cycle Analyzed by Genome Sequencing, Transcriptome Profiling and Co-infection with Leishmania donovani.</title>
        <authorList>
            <person name="Kraeva N."/>
            <person name="Butenko A."/>
            <person name="Hlavacova J."/>
            <person name="Kostygov A."/>
            <person name="Myskova J."/>
            <person name="Grybchuk D."/>
            <person name="Lestinova T."/>
            <person name="Votypka J."/>
            <person name="Volf P."/>
            <person name="Opperdoes F."/>
            <person name="Flegontov P."/>
            <person name="Lukes J."/>
            <person name="Yurchenko V."/>
        </authorList>
    </citation>
    <scope>NUCLEOTIDE SEQUENCE [LARGE SCALE GENOMIC DNA]</scope>
    <source>
        <strain evidence="3 4">ATCC 30220</strain>
    </source>
</reference>
<feature type="compositionally biased region" description="Low complexity" evidence="2">
    <location>
        <begin position="32"/>
        <end position="52"/>
    </location>
</feature>
<keyword evidence="4" id="KW-1185">Reference proteome</keyword>
<comment type="caution">
    <text evidence="3">The sequence shown here is derived from an EMBL/GenBank/DDBJ whole genome shotgun (WGS) entry which is preliminary data.</text>
</comment>
<evidence type="ECO:0000256" key="2">
    <source>
        <dbReference type="SAM" id="MobiDB-lite"/>
    </source>
</evidence>
<dbReference type="EMBL" id="LJSK01000041">
    <property type="protein sequence ID" value="KPI88748.1"/>
    <property type="molecule type" value="Genomic_DNA"/>
</dbReference>
<dbReference type="Proteomes" id="UP000038009">
    <property type="component" value="Unassembled WGS sequence"/>
</dbReference>
<evidence type="ECO:0000313" key="4">
    <source>
        <dbReference type="Proteomes" id="UP000038009"/>
    </source>
</evidence>
<accession>A0A0N1PEK3</accession>
<feature type="region of interest" description="Disordered" evidence="2">
    <location>
        <begin position="361"/>
        <end position="416"/>
    </location>
</feature>
<gene>
    <name evidence="3" type="ORF">ABL78_2127</name>
</gene>
<feature type="region of interest" description="Disordered" evidence="2">
    <location>
        <begin position="1"/>
        <end position="52"/>
    </location>
</feature>
<evidence type="ECO:0000313" key="3">
    <source>
        <dbReference type="EMBL" id="KPI88748.1"/>
    </source>
</evidence>
<feature type="region of interest" description="Disordered" evidence="2">
    <location>
        <begin position="213"/>
        <end position="238"/>
    </location>
</feature>
<protein>
    <submittedName>
        <fullName evidence="3">Uncharacterized protein</fullName>
    </submittedName>
</protein>
<feature type="coiled-coil region" evidence="1">
    <location>
        <begin position="737"/>
        <end position="766"/>
    </location>
</feature>
<evidence type="ECO:0000256" key="1">
    <source>
        <dbReference type="SAM" id="Coils"/>
    </source>
</evidence>
<sequence length="1378" mass="156526">MEPIPHIRSAGSNNGGSAKNRGDMAGSPDVPSSAASRNARSISASAADSINRNQLRQEARRRVHHITHGVAEQQTYLKMLQHVCGQFAHTSQEPLQPLVLPPQWPSTARPREPQIAKFSRGIALYKNLRKSGDAALPASASVGEDDRACGSAAAVVNVARGSLNAAATAADDVANSTASYVLTELPSTSTHFARAHRWETINTDDRTFFQRRALDDPSRDEAATEAEEGNDSGAHRMSSNFITEVDLSPLDELPTLEEKVAYLTNLESASRQHVLAYERWDQQVISEMMAVRYVTFVLKPCMDALRMEETEERENIYQLEDRLSFNLFHESPLVLAIMEERKAMKARELQLERILRVEACARQHRSEPRDSTEESNEVSIDAVESDLPSSSCASSRVPKPPAKAARGSTGSGMPAPDARRILQQYVRQRHGDAIEAAAAAAAPLTLPAIPKTWSPSSNATYPGTAGKVPIHRFSALVLPPLPSAHAPRRNAMGIADYVALLDECMRLRDQIIRAEEQSRRDFDRARYEEQQVVLEWQRRRMHLERLIYWRQQREGAVQDEVAALTEVDVGAPLDPKVVLLLEFLEGEEEDTRAALCAEERRCHEDELWATNSALRHQHERLQLEKESLATHYGVVRAEESEEAQQLVLYEEASLRCCTEREAMRTMAQKLSYGMTQLKILWEVSVNSEQCAALLVLQSAFRRSLHGRLGWRVTNSVLGREINDVRNAKKISAGKRTLQSFKDALEAEEAELLREQETQNIEEQHALFAKEKAGRVAIYSGQELMRQGLLRANALRVAEVFFPVFQELSDAEENTRMQLEVEEEFDEEMLRRAHTALSDIIARKARARYDETAARKALVAEERAMWRELRSAEADSREELRLDAEAAEAMRQADRNAFAEVALQTCRNSNEIAFTAYVRHITDAQLEMLQYSSVDNPGRRAVCAEEAKAASLLFSGMSLQTCEMFAQDLVDKRQTEFNLVHRQAICAAETERRAEILHTEAIDWEALRPALLETLSGPLRDLFARRKAVKVISTWFRAVRNGDIGRAVSRQKLHDCLTRYREESSRQRQEVAQRLHIQQVRDQLDMLMREIHQEEVEGIKQRLGVLVRHEEPRGREEIESLQEIVFGIMARNADAHAAEVRSQLVNAEALLWQQEAYERKLLIKASRRDFKDLMERERMQLSEDYFAARIQRTWIAYTARKARAQTMAQQRARLVALEEVARTAVQLEELEESALCIYKLFDAAVLFHEHVQQSLSHAYEKQCLAVLDATSAREWQERASLLWDMRYDLCDFCLCTEEEGVRRALAADFHKPFLLQEELQQTEAEERRLLVEERTGFLLRILARVELVHRREVIAEEAEEWGETLNGPVETQSGEPLAR</sequence>
<dbReference type="OrthoDB" id="272965at2759"/>
<feature type="compositionally biased region" description="Basic and acidic residues" evidence="2">
    <location>
        <begin position="361"/>
        <end position="372"/>
    </location>
</feature>
<feature type="compositionally biased region" description="Basic and acidic residues" evidence="2">
    <location>
        <begin position="213"/>
        <end position="222"/>
    </location>
</feature>
<keyword evidence="1" id="KW-0175">Coiled coil</keyword>
<dbReference type="VEuPathDB" id="TriTrypDB:Lsey_0041_0080"/>
<proteinExistence type="predicted"/>